<accession>A0A239PR32</accession>
<dbReference type="Pfam" id="PF04304">
    <property type="entry name" value="DUF454"/>
    <property type="match status" value="1"/>
</dbReference>
<feature type="transmembrane region" description="Helical" evidence="1">
    <location>
        <begin position="86"/>
        <end position="105"/>
    </location>
</feature>
<keyword evidence="1" id="KW-0812">Transmembrane</keyword>
<dbReference type="GO" id="GO:0005886">
    <property type="term" value="C:plasma membrane"/>
    <property type="evidence" value="ECO:0007669"/>
    <property type="project" value="TreeGrafter"/>
</dbReference>
<organism evidence="2 3">
    <name type="scientific">Amphiplicatus metriothermophilus</name>
    <dbReference type="NCBI Taxonomy" id="1519374"/>
    <lineage>
        <taxon>Bacteria</taxon>
        <taxon>Pseudomonadati</taxon>
        <taxon>Pseudomonadota</taxon>
        <taxon>Alphaproteobacteria</taxon>
        <taxon>Parvularculales</taxon>
        <taxon>Parvularculaceae</taxon>
        <taxon>Amphiplicatus</taxon>
    </lineage>
</organism>
<dbReference type="AlphaFoldDB" id="A0A239PR32"/>
<name>A0A239PR32_9PROT</name>
<dbReference type="PANTHER" id="PTHR35813">
    <property type="entry name" value="INNER MEMBRANE PROTEIN YBAN"/>
    <property type="match status" value="1"/>
</dbReference>
<dbReference type="PIRSF" id="PIRSF016789">
    <property type="entry name" value="DUF454"/>
    <property type="match status" value="1"/>
</dbReference>
<keyword evidence="3" id="KW-1185">Reference proteome</keyword>
<keyword evidence="1" id="KW-0472">Membrane</keyword>
<evidence type="ECO:0000256" key="1">
    <source>
        <dbReference type="SAM" id="Phobius"/>
    </source>
</evidence>
<gene>
    <name evidence="2" type="ORF">SAMN06297382_1422</name>
</gene>
<evidence type="ECO:0008006" key="4">
    <source>
        <dbReference type="Google" id="ProtNLM"/>
    </source>
</evidence>
<evidence type="ECO:0000313" key="3">
    <source>
        <dbReference type="Proteomes" id="UP000198346"/>
    </source>
</evidence>
<reference evidence="2 3" key="1">
    <citation type="submission" date="2017-07" db="EMBL/GenBank/DDBJ databases">
        <authorList>
            <person name="Sun Z.S."/>
            <person name="Albrecht U."/>
            <person name="Echele G."/>
            <person name="Lee C.C."/>
        </authorList>
    </citation>
    <scope>NUCLEOTIDE SEQUENCE [LARGE SCALE GENOMIC DNA]</scope>
    <source>
        <strain evidence="2 3">CGMCC 1.12710</strain>
    </source>
</reference>
<dbReference type="InterPro" id="IPR007401">
    <property type="entry name" value="DUF454"/>
</dbReference>
<dbReference type="PANTHER" id="PTHR35813:SF1">
    <property type="entry name" value="INNER MEMBRANE PROTEIN YBAN"/>
    <property type="match status" value="1"/>
</dbReference>
<evidence type="ECO:0000313" key="2">
    <source>
        <dbReference type="EMBL" id="SNT72382.1"/>
    </source>
</evidence>
<dbReference type="EMBL" id="FZQA01000002">
    <property type="protein sequence ID" value="SNT72382.1"/>
    <property type="molecule type" value="Genomic_DNA"/>
</dbReference>
<protein>
    <recommendedName>
        <fullName evidence="4">Inner membrane protein</fullName>
    </recommendedName>
</protein>
<sequence>MRLRLLERKDERMNARPLWLLLGFGCLAAGAAGAVLPLVPTTPFLLLAAFAFARSSPRLHDWLLAHPHFGPLIDNWRRHGAIGRRAKILAVAVMAFAFAFSIALGAGAWPLVLQALVLGGAALFVLTRPDAP</sequence>
<proteinExistence type="predicted"/>
<keyword evidence="1" id="KW-1133">Transmembrane helix</keyword>
<dbReference type="Proteomes" id="UP000198346">
    <property type="component" value="Unassembled WGS sequence"/>
</dbReference>